<organism evidence="6 8">
    <name type="scientific">Shewanella psychromarinicola</name>
    <dbReference type="NCBI Taxonomy" id="2487742"/>
    <lineage>
        <taxon>Bacteria</taxon>
        <taxon>Pseudomonadati</taxon>
        <taxon>Pseudomonadota</taxon>
        <taxon>Gammaproteobacteria</taxon>
        <taxon>Alteromonadales</taxon>
        <taxon>Shewanellaceae</taxon>
        <taxon>Shewanella</taxon>
    </lineage>
</organism>
<dbReference type="Gene3D" id="1.10.287.470">
    <property type="entry name" value="Helix hairpin bin"/>
    <property type="match status" value="1"/>
</dbReference>
<dbReference type="Gene3D" id="2.40.30.170">
    <property type="match status" value="1"/>
</dbReference>
<sequence length="412" mass="44404">MNNAVSRVVSNTDTHAQLTSLLNPLLNARSNARRNNQSNLTVSRGLLFGSALLGSLLMLSSLPAQASSQPAETDHQQSLLSLNTEQRQLAGIEVSQLSLQAFNLQAVATAQLIVDKDKTITIAPQLDMQVLKRHVVPGEQVTKGQPLLTIGGAEIAAAQANYINAATEWDRIKRMSPGTISASQRMQIEVNAELKRAILESIMMTPAQIAALAKSPSSIGQFQLLASINGRVQQDVATLGQVLIAGTPLMQLTDESYLWVEAEVTPMQADQVNMGSNVLVHVGSRTRNGVIISRSHEINPQTRTEQVLVRMANPGHELHAGEFAELYLADDQQAKSAGFIVPDAALTRGGDGDWQVFVEQEGGFSAVEVTVVERQRGLSFIRGLAPQTRVVISGAFFLASEQAKAGFDIHNH</sequence>
<reference evidence="8" key="2">
    <citation type="submission" date="2018-11" db="EMBL/GenBank/DDBJ databases">
        <title>Shewanella sp. R106.</title>
        <authorList>
            <person name="Hwang Y.J."/>
            <person name="Hwang C.Y."/>
        </authorList>
    </citation>
    <scope>NUCLEOTIDE SEQUENCE [LARGE SCALE GENOMIC DNA]</scope>
    <source>
        <strain evidence="8">R106</strain>
    </source>
</reference>
<evidence type="ECO:0000313" key="5">
    <source>
        <dbReference type="EMBL" id="AZG37410.1"/>
    </source>
</evidence>
<dbReference type="GO" id="GO:0060003">
    <property type="term" value="P:copper ion export"/>
    <property type="evidence" value="ECO:0007669"/>
    <property type="project" value="TreeGrafter"/>
</dbReference>
<dbReference type="KEGG" id="spsr:EGC80_07270"/>
<dbReference type="GO" id="GO:0030288">
    <property type="term" value="C:outer membrane-bounded periplasmic space"/>
    <property type="evidence" value="ECO:0007669"/>
    <property type="project" value="TreeGrafter"/>
</dbReference>
<feature type="domain" description="CusB-like beta-barrel" evidence="4">
    <location>
        <begin position="258"/>
        <end position="330"/>
    </location>
</feature>
<name>A0A3N4E9M5_9GAMM</name>
<evidence type="ECO:0000313" key="6">
    <source>
        <dbReference type="EMBL" id="RPA33616.1"/>
    </source>
</evidence>
<dbReference type="InterPro" id="IPR051909">
    <property type="entry name" value="MFP_Cation_Efflux"/>
</dbReference>
<dbReference type="EMBL" id="CP034073">
    <property type="protein sequence ID" value="AZG37410.1"/>
    <property type="molecule type" value="Genomic_DNA"/>
</dbReference>
<evidence type="ECO:0000259" key="3">
    <source>
        <dbReference type="Pfam" id="PF25917"/>
    </source>
</evidence>
<dbReference type="EMBL" id="RKKB01000002">
    <property type="protein sequence ID" value="RPA33616.1"/>
    <property type="molecule type" value="Genomic_DNA"/>
</dbReference>
<reference evidence="6" key="3">
    <citation type="submission" date="2018-11" db="EMBL/GenBank/DDBJ databases">
        <authorList>
            <person name="Hwang Y.J."/>
            <person name="Hwang C.Y."/>
        </authorList>
    </citation>
    <scope>NUCLEOTIDE SEQUENCE</scope>
    <source>
        <strain evidence="6">R106</strain>
    </source>
</reference>
<evidence type="ECO:0000259" key="4">
    <source>
        <dbReference type="Pfam" id="PF25954"/>
    </source>
</evidence>
<proteinExistence type="inferred from homology"/>
<reference evidence="5 7" key="1">
    <citation type="submission" date="2018-11" db="EMBL/GenBank/DDBJ databases">
        <title>Shewanella sp. M2.</title>
        <authorList>
            <person name="Hwang Y.J."/>
            <person name="Hwang C.Y."/>
        </authorList>
    </citation>
    <scope>NUCLEOTIDE SEQUENCE [LARGE SCALE GENOMIC DNA]</scope>
    <source>
        <strain evidence="5 7">M2</strain>
    </source>
</reference>
<dbReference type="Proteomes" id="UP000278855">
    <property type="component" value="Unassembled WGS sequence"/>
</dbReference>
<dbReference type="Gene3D" id="2.40.50.100">
    <property type="match status" value="1"/>
</dbReference>
<evidence type="ECO:0000313" key="8">
    <source>
        <dbReference type="Proteomes" id="UP000278855"/>
    </source>
</evidence>
<protein>
    <submittedName>
        <fullName evidence="6">HlyD family efflux transporter periplasmic adaptor subunit</fullName>
    </submittedName>
</protein>
<gene>
    <name evidence="6" type="ORF">EGC77_09095</name>
    <name evidence="5" type="ORF">EGC80_07270</name>
</gene>
<accession>A0A3N4E9M5</accession>
<dbReference type="AlphaFoldDB" id="A0A3N4E9M5"/>
<dbReference type="PANTHER" id="PTHR30097">
    <property type="entry name" value="CATION EFFLUX SYSTEM PROTEIN CUSB"/>
    <property type="match status" value="1"/>
</dbReference>
<dbReference type="InterPro" id="IPR058792">
    <property type="entry name" value="Beta-barrel_RND_2"/>
</dbReference>
<dbReference type="OrthoDB" id="9806939at2"/>
<dbReference type="InterPro" id="IPR058625">
    <property type="entry name" value="MdtA-like_BSH"/>
</dbReference>
<dbReference type="GO" id="GO:0046914">
    <property type="term" value="F:transition metal ion binding"/>
    <property type="evidence" value="ECO:0007669"/>
    <property type="project" value="TreeGrafter"/>
</dbReference>
<dbReference type="Proteomes" id="UP000273778">
    <property type="component" value="Chromosome"/>
</dbReference>
<evidence type="ECO:0000256" key="1">
    <source>
        <dbReference type="ARBA" id="ARBA00009477"/>
    </source>
</evidence>
<dbReference type="Gene3D" id="2.40.420.20">
    <property type="match status" value="1"/>
</dbReference>
<dbReference type="Pfam" id="PF25954">
    <property type="entry name" value="Beta-barrel_RND_2"/>
    <property type="match status" value="1"/>
</dbReference>
<keyword evidence="7" id="KW-1185">Reference proteome</keyword>
<dbReference type="Pfam" id="PF25917">
    <property type="entry name" value="BSH_RND"/>
    <property type="match status" value="1"/>
</dbReference>
<dbReference type="SUPFAM" id="SSF111369">
    <property type="entry name" value="HlyD-like secretion proteins"/>
    <property type="match status" value="1"/>
</dbReference>
<evidence type="ECO:0000313" key="7">
    <source>
        <dbReference type="Proteomes" id="UP000273778"/>
    </source>
</evidence>
<evidence type="ECO:0000256" key="2">
    <source>
        <dbReference type="ARBA" id="ARBA00022448"/>
    </source>
</evidence>
<dbReference type="PANTHER" id="PTHR30097:SF15">
    <property type="entry name" value="CATION EFFLUX SYSTEM PROTEIN CUSB"/>
    <property type="match status" value="1"/>
</dbReference>
<keyword evidence="2" id="KW-0813">Transport</keyword>
<feature type="domain" description="Multidrug resistance protein MdtA-like barrel-sandwich hybrid" evidence="3">
    <location>
        <begin position="119"/>
        <end position="253"/>
    </location>
</feature>
<dbReference type="GO" id="GO:0015679">
    <property type="term" value="P:plasma membrane copper ion transport"/>
    <property type="evidence" value="ECO:0007669"/>
    <property type="project" value="TreeGrafter"/>
</dbReference>
<comment type="similarity">
    <text evidence="1">Belongs to the membrane fusion protein (MFP) (TC 8.A.1) family.</text>
</comment>